<dbReference type="InterPro" id="IPR036047">
    <property type="entry name" value="F-box-like_dom_sf"/>
</dbReference>
<dbReference type="SMART" id="SM00212">
    <property type="entry name" value="UBCc"/>
    <property type="match status" value="1"/>
</dbReference>
<dbReference type="CDD" id="cd23955">
    <property type="entry name" value="UBCc_invertebrate"/>
    <property type="match status" value="1"/>
</dbReference>
<dbReference type="InterPro" id="IPR001810">
    <property type="entry name" value="F-box_dom"/>
</dbReference>
<proteinExistence type="predicted"/>
<dbReference type="InterPro" id="IPR050113">
    <property type="entry name" value="Ub_conjugating_enzyme"/>
</dbReference>
<name>A0AAN8P5B4_9PEZI</name>
<dbReference type="InterPro" id="IPR000608">
    <property type="entry name" value="UBC"/>
</dbReference>
<dbReference type="Pfam" id="PF02342">
    <property type="entry name" value="TerD"/>
    <property type="match status" value="1"/>
</dbReference>
<gene>
    <name evidence="3" type="ORF">TWF506_003523</name>
</gene>
<accession>A0AAN8P5B4</accession>
<dbReference type="Proteomes" id="UP001307849">
    <property type="component" value="Unassembled WGS sequence"/>
</dbReference>
<dbReference type="Pfam" id="PF12937">
    <property type="entry name" value="F-box-like"/>
    <property type="match status" value="1"/>
</dbReference>
<dbReference type="PROSITE" id="PS50127">
    <property type="entry name" value="UBC_2"/>
    <property type="match status" value="1"/>
</dbReference>
<feature type="domain" description="UBC core" evidence="2">
    <location>
        <begin position="8"/>
        <end position="185"/>
    </location>
</feature>
<dbReference type="SUPFAM" id="SSF81383">
    <property type="entry name" value="F-box domain"/>
    <property type="match status" value="1"/>
</dbReference>
<dbReference type="SUPFAM" id="SSF54495">
    <property type="entry name" value="UBC-like"/>
    <property type="match status" value="1"/>
</dbReference>
<sequence>MSSTTLPTATRRLLRDLQELKSSPVSTTVTAHPLDSDIYQWHGNLHLSLPSHTFTLHFSMLFPSNYPSHPPSLLLLTRLPHENVLVAVGGYKVCLDMLDESIDGEYKGWSQSYSVRSILMQLEAFLTDERELVNVRLGTLEDARRDAGAFECRKCGSCRGKVWPGFPSEEEVERRVVREVRRPKIVRSKKVVEKRKAEEDGDGWTAVSKKPLVEDVPVTKKKPAGPDFSKAAGKVLVIKPGHQIKRAPKFIALKDLESIRIAKPLESRPAPVDDVAESPRELHYKRIERHNAGLFSTLPYEMMLQILLSGGLSAKDILNLSITCKHINSFCMDGYFWKSFFQRCYPHSDLVASNLDDWLLAFAQESNFAGSEMKCFASKVGMDEDILGVPIDWTVNPKTKCVDYIYIVDSSDFLSRSSFHDDRVRKTTWNKEFKSWCPMYLTEEHFQRALPDIKEFMVEMCPEYGTRLFQPRMVLDVIPKMMNTLVVLLMDNGEKISSKAIEGYFLLHRLFRALLLEFPQLQKEVDERIRRVKESEDSRTKSVLPNFGNFLPLLSVSEKYTWTTPGLSRAIIGEFFDRQVIWTAREHPRIVNVQKLAPTDQEANDKYLSLWLSAGQVSRRLMVFHVRLLFMIQQKKNGNYMDEISTANDLLYGRPPRQVVEKFQRTVQKIMTLESWPDFFDGMFVKRPTRAALTGVLQQSVRNSLRKRYHRAGMDFSKIHASGVSRILLKGQSYSVPPNLKKLEMKESWRWDSNSGSNFLDATCTVFDFKDQLIDEVSYCSRIAFCSDENNRNKSAALRHSGDQMDHTISRGEHTIEIDLEKIGKEKEVKSLVFCMSAWSGAHLRDFKSPEVALVDKISKVEMATYNFGSTRGNEVGGKKSVVMAVLYRTAFGGKWDLKAVGDIGVGDLTRVEVLREEMGRIEDEEDTHVEVQVLTYDVDTNAMRSRKRAGEKSKAITTFSR</sequence>
<keyword evidence="4" id="KW-1185">Reference proteome</keyword>
<evidence type="ECO:0000259" key="2">
    <source>
        <dbReference type="PROSITE" id="PS50127"/>
    </source>
</evidence>
<protein>
    <recommendedName>
        <fullName evidence="2">UBC core domain-containing protein</fullName>
    </recommendedName>
</protein>
<dbReference type="Gene3D" id="2.60.60.30">
    <property type="entry name" value="sav2460 like domains"/>
    <property type="match status" value="1"/>
</dbReference>
<dbReference type="InterPro" id="IPR003325">
    <property type="entry name" value="TerD"/>
</dbReference>
<evidence type="ECO:0000256" key="1">
    <source>
        <dbReference type="ARBA" id="ARBA00022786"/>
    </source>
</evidence>
<dbReference type="EMBL" id="JAVHJM010000012">
    <property type="protein sequence ID" value="KAK6500760.1"/>
    <property type="molecule type" value="Genomic_DNA"/>
</dbReference>
<keyword evidence="1" id="KW-0833">Ubl conjugation pathway</keyword>
<comment type="caution">
    <text evidence="3">The sequence shown here is derived from an EMBL/GenBank/DDBJ whole genome shotgun (WGS) entry which is preliminary data.</text>
</comment>
<evidence type="ECO:0000313" key="3">
    <source>
        <dbReference type="EMBL" id="KAK6500760.1"/>
    </source>
</evidence>
<dbReference type="InterPro" id="IPR016135">
    <property type="entry name" value="UBQ-conjugating_enzyme/RWD"/>
</dbReference>
<organism evidence="3 4">
    <name type="scientific">Arthrobotrys conoides</name>
    <dbReference type="NCBI Taxonomy" id="74498"/>
    <lineage>
        <taxon>Eukaryota</taxon>
        <taxon>Fungi</taxon>
        <taxon>Dikarya</taxon>
        <taxon>Ascomycota</taxon>
        <taxon>Pezizomycotina</taxon>
        <taxon>Orbiliomycetes</taxon>
        <taxon>Orbiliales</taxon>
        <taxon>Orbiliaceae</taxon>
        <taxon>Arthrobotrys</taxon>
    </lineage>
</organism>
<dbReference type="Pfam" id="PF00179">
    <property type="entry name" value="UQ_con"/>
    <property type="match status" value="1"/>
</dbReference>
<reference evidence="3 4" key="1">
    <citation type="submission" date="2019-10" db="EMBL/GenBank/DDBJ databases">
        <authorList>
            <person name="Palmer J.M."/>
        </authorList>
    </citation>
    <scope>NUCLEOTIDE SEQUENCE [LARGE SCALE GENOMIC DNA]</scope>
    <source>
        <strain evidence="3 4">TWF506</strain>
    </source>
</reference>
<dbReference type="Gene3D" id="1.20.1280.50">
    <property type="match status" value="1"/>
</dbReference>
<dbReference type="Gene3D" id="3.10.110.10">
    <property type="entry name" value="Ubiquitin Conjugating Enzyme"/>
    <property type="match status" value="1"/>
</dbReference>
<dbReference type="AlphaFoldDB" id="A0AAN8P5B4"/>
<dbReference type="PANTHER" id="PTHR24067">
    <property type="entry name" value="UBIQUITIN-CONJUGATING ENZYME E2"/>
    <property type="match status" value="1"/>
</dbReference>
<evidence type="ECO:0000313" key="4">
    <source>
        <dbReference type="Proteomes" id="UP001307849"/>
    </source>
</evidence>